<protein>
    <submittedName>
        <fullName evidence="2">DUF2384 domain-containing protein</fullName>
    </submittedName>
</protein>
<comment type="caution">
    <text evidence="2">The sequence shown here is derived from an EMBL/GenBank/DDBJ whole genome shotgun (WGS) entry which is preliminary data.</text>
</comment>
<reference evidence="2 3" key="1">
    <citation type="submission" date="2019-01" db="EMBL/GenBank/DDBJ databases">
        <title>Draft genome assembly of Photorhabdus luminescens subsp. sonorensis Caborca.</title>
        <authorList>
            <person name="Duong D.A."/>
            <person name="Espinosa-Artiles P."/>
            <person name="Orozco R.A."/>
            <person name="Molnar I."/>
            <person name="Stock P."/>
        </authorList>
    </citation>
    <scope>NUCLEOTIDE SEQUENCE [LARGE SCALE GENOMIC DNA]</scope>
    <source>
        <strain evidence="2 3">Caborca</strain>
    </source>
</reference>
<dbReference type="Pfam" id="PF09722">
    <property type="entry name" value="Xre_MbcA_ParS_C"/>
    <property type="match status" value="1"/>
</dbReference>
<organism evidence="2 3">
    <name type="scientific">Photorhabdus luminescens subsp. sonorensis</name>
    <dbReference type="NCBI Taxonomy" id="1173677"/>
    <lineage>
        <taxon>Bacteria</taxon>
        <taxon>Pseudomonadati</taxon>
        <taxon>Pseudomonadota</taxon>
        <taxon>Gammaproteobacteria</taxon>
        <taxon>Enterobacterales</taxon>
        <taxon>Morganellaceae</taxon>
        <taxon>Photorhabdus</taxon>
    </lineage>
</organism>
<dbReference type="RefSeq" id="WP_139656061.1">
    <property type="nucleotide sequence ID" value="NZ_CAWOQH010000135.1"/>
</dbReference>
<dbReference type="AlphaFoldDB" id="A0A5C4RGP3"/>
<feature type="domain" description="Antitoxin Xre/MbcA/ParS-like toxin-binding" evidence="1">
    <location>
        <begin position="41"/>
        <end position="92"/>
    </location>
</feature>
<evidence type="ECO:0000259" key="1">
    <source>
        <dbReference type="Pfam" id="PF09722"/>
    </source>
</evidence>
<name>A0A5C4RGP3_PHOLU</name>
<dbReference type="InterPro" id="IPR011979">
    <property type="entry name" value="Antitox_Xre"/>
</dbReference>
<dbReference type="NCBIfam" id="TIGR02293">
    <property type="entry name" value="TAS_TIGR02293"/>
    <property type="match status" value="1"/>
</dbReference>
<evidence type="ECO:0000313" key="3">
    <source>
        <dbReference type="Proteomes" id="UP000307592"/>
    </source>
</evidence>
<sequence length="95" mass="10737">MYNFDKYKYKERNIASRRNVGCILSVKESERIARLIRVFDAAVQLFGGNKNEAWTWLKSPVRSLGAVTPMSLIATESGSLEVLGLIGRLEHGVFY</sequence>
<gene>
    <name evidence="2" type="ORF">EP164_13465</name>
</gene>
<dbReference type="InterPro" id="IPR024467">
    <property type="entry name" value="Xre/MbcA/ParS-like_toxin-bd"/>
</dbReference>
<dbReference type="Proteomes" id="UP000307592">
    <property type="component" value="Unassembled WGS sequence"/>
</dbReference>
<accession>A0A5C4RGP3</accession>
<proteinExistence type="predicted"/>
<dbReference type="EMBL" id="SBIJ01000022">
    <property type="protein sequence ID" value="TNH43045.1"/>
    <property type="molecule type" value="Genomic_DNA"/>
</dbReference>
<evidence type="ECO:0000313" key="2">
    <source>
        <dbReference type="EMBL" id="TNH43045.1"/>
    </source>
</evidence>